<reference evidence="5 6" key="1">
    <citation type="journal article" date="2018" name="Cell">
        <title>The Chara Genome: Secondary Complexity and Implications for Plant Terrestrialization.</title>
        <authorList>
            <person name="Nishiyama T."/>
            <person name="Sakayama H."/>
            <person name="Vries J.D."/>
            <person name="Buschmann H."/>
            <person name="Saint-Marcoux D."/>
            <person name="Ullrich K.K."/>
            <person name="Haas F.B."/>
            <person name="Vanderstraeten L."/>
            <person name="Becker D."/>
            <person name="Lang D."/>
            <person name="Vosolsobe S."/>
            <person name="Rombauts S."/>
            <person name="Wilhelmsson P.K.I."/>
            <person name="Janitza P."/>
            <person name="Kern R."/>
            <person name="Heyl A."/>
            <person name="Rumpler F."/>
            <person name="Villalobos L.I.A.C."/>
            <person name="Clay J.M."/>
            <person name="Skokan R."/>
            <person name="Toyoda A."/>
            <person name="Suzuki Y."/>
            <person name="Kagoshima H."/>
            <person name="Schijlen E."/>
            <person name="Tajeshwar N."/>
            <person name="Catarino B."/>
            <person name="Hetherington A.J."/>
            <person name="Saltykova A."/>
            <person name="Bonnot C."/>
            <person name="Breuninger H."/>
            <person name="Symeonidi A."/>
            <person name="Radhakrishnan G.V."/>
            <person name="Van Nieuwerburgh F."/>
            <person name="Deforce D."/>
            <person name="Chang C."/>
            <person name="Karol K.G."/>
            <person name="Hedrich R."/>
            <person name="Ulvskov P."/>
            <person name="Glockner G."/>
            <person name="Delwiche C.F."/>
            <person name="Petrasek J."/>
            <person name="Van de Peer Y."/>
            <person name="Friml J."/>
            <person name="Beilby M."/>
            <person name="Dolan L."/>
            <person name="Kohara Y."/>
            <person name="Sugano S."/>
            <person name="Fujiyama A."/>
            <person name="Delaux P.-M."/>
            <person name="Quint M."/>
            <person name="TheiBen G."/>
            <person name="Hagemann M."/>
            <person name="Harholt J."/>
            <person name="Dunand C."/>
            <person name="Zachgo S."/>
            <person name="Langdale J."/>
            <person name="Maumus F."/>
            <person name="Straeten D.V.D."/>
            <person name="Gould S.B."/>
            <person name="Rensing S.A."/>
        </authorList>
    </citation>
    <scope>NUCLEOTIDE SEQUENCE [LARGE SCALE GENOMIC DNA]</scope>
    <source>
        <strain evidence="5 6">S276</strain>
    </source>
</reference>
<dbReference type="GO" id="GO:0005524">
    <property type="term" value="F:ATP binding"/>
    <property type="evidence" value="ECO:0007669"/>
    <property type="project" value="InterPro"/>
</dbReference>
<dbReference type="Gene3D" id="1.10.510.10">
    <property type="entry name" value="Transferase(Phosphotransferase) domain 1"/>
    <property type="match status" value="1"/>
</dbReference>
<dbReference type="Gene3D" id="3.30.200.20">
    <property type="entry name" value="Phosphorylase Kinase, domain 1"/>
    <property type="match status" value="1"/>
</dbReference>
<keyword evidence="6" id="KW-1185">Reference proteome</keyword>
<evidence type="ECO:0000256" key="3">
    <source>
        <dbReference type="SAM" id="Coils"/>
    </source>
</evidence>
<organism evidence="5 6">
    <name type="scientific">Chara braunii</name>
    <name type="common">Braun's stonewort</name>
    <dbReference type="NCBI Taxonomy" id="69332"/>
    <lineage>
        <taxon>Eukaryota</taxon>
        <taxon>Viridiplantae</taxon>
        <taxon>Streptophyta</taxon>
        <taxon>Charophyceae</taxon>
        <taxon>Charales</taxon>
        <taxon>Characeae</taxon>
        <taxon>Chara</taxon>
    </lineage>
</organism>
<name>A0A388JPV6_CHABU</name>
<dbReference type="Pfam" id="PF00400">
    <property type="entry name" value="WD40"/>
    <property type="match status" value="1"/>
</dbReference>
<evidence type="ECO:0000313" key="5">
    <source>
        <dbReference type="EMBL" id="GBG59820.1"/>
    </source>
</evidence>
<feature type="repeat" description="WD" evidence="2">
    <location>
        <begin position="1"/>
        <end position="28"/>
    </location>
</feature>
<dbReference type="OrthoDB" id="1668230at2759"/>
<feature type="repeat" description="WD" evidence="2">
    <location>
        <begin position="75"/>
        <end position="116"/>
    </location>
</feature>
<dbReference type="InterPro" id="IPR001245">
    <property type="entry name" value="Ser-Thr/Tyr_kinase_cat_dom"/>
</dbReference>
<accession>A0A388JPV6</accession>
<dbReference type="AlphaFoldDB" id="A0A388JPV6"/>
<evidence type="ECO:0000313" key="6">
    <source>
        <dbReference type="Proteomes" id="UP000265515"/>
    </source>
</evidence>
<dbReference type="SUPFAM" id="SSF56112">
    <property type="entry name" value="Protein kinase-like (PK-like)"/>
    <property type="match status" value="1"/>
</dbReference>
<dbReference type="InterPro" id="IPR015943">
    <property type="entry name" value="WD40/YVTN_repeat-like_dom_sf"/>
</dbReference>
<protein>
    <recommendedName>
        <fullName evidence="4">Protein kinase domain-containing protein</fullName>
    </recommendedName>
</protein>
<keyword evidence="2" id="KW-0853">WD repeat</keyword>
<evidence type="ECO:0000256" key="2">
    <source>
        <dbReference type="PROSITE-ProRule" id="PRU00221"/>
    </source>
</evidence>
<dbReference type="PROSITE" id="PS50011">
    <property type="entry name" value="PROTEIN_KINASE_DOM"/>
    <property type="match status" value="1"/>
</dbReference>
<dbReference type="SUPFAM" id="SSF50978">
    <property type="entry name" value="WD40 repeat-like"/>
    <property type="match status" value="1"/>
</dbReference>
<feature type="coiled-coil region" evidence="3">
    <location>
        <begin position="255"/>
        <end position="289"/>
    </location>
</feature>
<keyword evidence="3" id="KW-0175">Coiled coil</keyword>
<keyword evidence="1" id="KW-0833">Ubl conjugation pathway</keyword>
<sequence>MEPQIFASAGGDDTIKVWNLGKRSVIQSLKDTGKGYINQIGFYNGLEKSLLISSHSEKGSVKVWDYKKGVCLAKWEACKQAIKSVLFHPRLPYIFTAAKDGEIRVWNDSNYQEVASYFRAWDGDFNGMGACKTSDMLILAGNAEFRVVQVVKKREEKVLEQKEKEVQPNHRQSLTKDRENPVLATPSLESDYRIRQEGPRVEPGCKKVVDEMSADHRAVERMLTQKIEKMEVDMQAAVVRLETKLAEAMSMHKSLEGCKSRISQLESERDKLTERVNELEHKFKKEITTKRERTALLREFSGKELLDATNNFEVNLRSRDGNWHEHVYSGKLRDGTLIAVKRMRDHASAQIIHDRNEMKTEVVDRLRLLQHPHLLTLLGVCYEESCLVYEHMERGSLKNWIVQGENHTGGSLPWYARFRVMAEVARGLDFLHSDLSASRGGPVIHCAIKPTNILLDQNFVAKIGGVDQALLVPTTPDAEGKTSVAPEFAAHNSQYIAPEYWQSRVFDEKTDVYAFGITLLEMLTGYFSNAFKVIEDSIEDLPAFERALDANAGIWDVDLARKVANLGLRCASPNARERPGMTTPGVGILPVLEGVARKVDLAQSISDHQR</sequence>
<feature type="domain" description="Protein kinase" evidence="4">
    <location>
        <begin position="312"/>
        <end position="592"/>
    </location>
</feature>
<dbReference type="InterPro" id="IPR051348">
    <property type="entry name" value="U-box_ubiquitin_ligases"/>
</dbReference>
<proteinExistence type="predicted"/>
<dbReference type="PANTHER" id="PTHR45647:SF56">
    <property type="entry name" value="U-BOX DOMAIN-CONTAINING PROTEIN 50-RELATED"/>
    <property type="match status" value="1"/>
</dbReference>
<dbReference type="GO" id="GO:0004672">
    <property type="term" value="F:protein kinase activity"/>
    <property type="evidence" value="ECO:0007669"/>
    <property type="project" value="InterPro"/>
</dbReference>
<dbReference type="PANTHER" id="PTHR45647">
    <property type="entry name" value="OS02G0152300 PROTEIN"/>
    <property type="match status" value="1"/>
</dbReference>
<gene>
    <name evidence="5" type="ORF">CBR_g54922</name>
</gene>
<dbReference type="Pfam" id="PF07714">
    <property type="entry name" value="PK_Tyr_Ser-Thr"/>
    <property type="match status" value="1"/>
</dbReference>
<dbReference type="InterPro" id="IPR001680">
    <property type="entry name" value="WD40_rpt"/>
</dbReference>
<dbReference type="PROSITE" id="PS50082">
    <property type="entry name" value="WD_REPEATS_2"/>
    <property type="match status" value="2"/>
</dbReference>
<dbReference type="Gene3D" id="2.130.10.10">
    <property type="entry name" value="YVTN repeat-like/Quinoprotein amine dehydrogenase"/>
    <property type="match status" value="1"/>
</dbReference>
<evidence type="ECO:0000256" key="1">
    <source>
        <dbReference type="ARBA" id="ARBA00022786"/>
    </source>
</evidence>
<dbReference type="EMBL" id="BFEA01000006">
    <property type="protein sequence ID" value="GBG59820.1"/>
    <property type="molecule type" value="Genomic_DNA"/>
</dbReference>
<dbReference type="Gramene" id="GBG59820">
    <property type="protein sequence ID" value="GBG59820"/>
    <property type="gene ID" value="CBR_g54922"/>
</dbReference>
<evidence type="ECO:0000259" key="4">
    <source>
        <dbReference type="PROSITE" id="PS50011"/>
    </source>
</evidence>
<dbReference type="InterPro" id="IPR036322">
    <property type="entry name" value="WD40_repeat_dom_sf"/>
</dbReference>
<dbReference type="InterPro" id="IPR000719">
    <property type="entry name" value="Prot_kinase_dom"/>
</dbReference>
<dbReference type="InterPro" id="IPR011009">
    <property type="entry name" value="Kinase-like_dom_sf"/>
</dbReference>
<dbReference type="SMART" id="SM00320">
    <property type="entry name" value="WD40"/>
    <property type="match status" value="2"/>
</dbReference>
<comment type="caution">
    <text evidence="5">The sequence shown here is derived from an EMBL/GenBank/DDBJ whole genome shotgun (WGS) entry which is preliminary data.</text>
</comment>
<dbReference type="Proteomes" id="UP000265515">
    <property type="component" value="Unassembled WGS sequence"/>
</dbReference>